<organism evidence="2 3">
    <name type="scientific">Crossiella equi</name>
    <dbReference type="NCBI Taxonomy" id="130796"/>
    <lineage>
        <taxon>Bacteria</taxon>
        <taxon>Bacillati</taxon>
        <taxon>Actinomycetota</taxon>
        <taxon>Actinomycetes</taxon>
        <taxon>Pseudonocardiales</taxon>
        <taxon>Pseudonocardiaceae</taxon>
        <taxon>Crossiella</taxon>
    </lineage>
</organism>
<protein>
    <recommendedName>
        <fullName evidence="1">D-alanyl-D-alanine carboxypeptidase-like core domain-containing protein</fullName>
    </recommendedName>
</protein>
<dbReference type="Proteomes" id="UP001519363">
    <property type="component" value="Unassembled WGS sequence"/>
</dbReference>
<proteinExistence type="predicted"/>
<dbReference type="RefSeq" id="WP_086783425.1">
    <property type="nucleotide sequence ID" value="NZ_JAGIOO010000001.1"/>
</dbReference>
<feature type="domain" description="D-alanyl-D-alanine carboxypeptidase-like core" evidence="1">
    <location>
        <begin position="40"/>
        <end position="131"/>
    </location>
</feature>
<dbReference type="SUPFAM" id="SSF55166">
    <property type="entry name" value="Hedgehog/DD-peptidase"/>
    <property type="match status" value="1"/>
</dbReference>
<dbReference type="InterPro" id="IPR052179">
    <property type="entry name" value="DD-CPase-like"/>
</dbReference>
<reference evidence="2 3" key="1">
    <citation type="submission" date="2021-03" db="EMBL/GenBank/DDBJ databases">
        <title>Sequencing the genomes of 1000 actinobacteria strains.</title>
        <authorList>
            <person name="Klenk H.-P."/>
        </authorList>
    </citation>
    <scope>NUCLEOTIDE SEQUENCE [LARGE SCALE GENOMIC DNA]</scope>
    <source>
        <strain evidence="2 3">DSM 44580</strain>
    </source>
</reference>
<accession>A0ABS5AAY2</accession>
<evidence type="ECO:0000313" key="3">
    <source>
        <dbReference type="Proteomes" id="UP001519363"/>
    </source>
</evidence>
<dbReference type="EMBL" id="JAGIOO010000001">
    <property type="protein sequence ID" value="MBP2473743.1"/>
    <property type="molecule type" value="Genomic_DNA"/>
</dbReference>
<keyword evidence="3" id="KW-1185">Reference proteome</keyword>
<comment type="caution">
    <text evidence="2">The sequence shown here is derived from an EMBL/GenBank/DDBJ whole genome shotgun (WGS) entry which is preliminary data.</text>
</comment>
<dbReference type="InterPro" id="IPR009045">
    <property type="entry name" value="Zn_M74/Hedgehog-like"/>
</dbReference>
<dbReference type="InterPro" id="IPR003709">
    <property type="entry name" value="VanY-like_core_dom"/>
</dbReference>
<gene>
    <name evidence="2" type="ORF">JOF53_002615</name>
</gene>
<dbReference type="Gene3D" id="3.30.1380.10">
    <property type="match status" value="1"/>
</dbReference>
<evidence type="ECO:0000313" key="2">
    <source>
        <dbReference type="EMBL" id="MBP2473743.1"/>
    </source>
</evidence>
<dbReference type="Pfam" id="PF02557">
    <property type="entry name" value="VanY"/>
    <property type="match status" value="1"/>
</dbReference>
<name>A0ABS5AAY2_9PSEU</name>
<dbReference type="PANTHER" id="PTHR34385">
    <property type="entry name" value="D-ALANYL-D-ALANINE CARBOXYPEPTIDASE"/>
    <property type="match status" value="1"/>
</dbReference>
<sequence length="166" mass="17781">MSCRSALVAALVCVSAVFIVAGAVPGGVTVFDNSPAVANLDPGLREALRRAAADARRDGVEFVVNSGWRSRTEQAELWREAVAEHGSARAAARWVASPDTSAHVSGHAVDLGPAEATAWLATHGAAYGLCQVYDNEPWHHELRPRAAVDGCPRRYPDPTHDPRPRR</sequence>
<evidence type="ECO:0000259" key="1">
    <source>
        <dbReference type="Pfam" id="PF02557"/>
    </source>
</evidence>
<dbReference type="PANTHER" id="PTHR34385:SF1">
    <property type="entry name" value="PEPTIDOGLYCAN L-ALANYL-D-GLUTAMATE ENDOPEPTIDASE CWLK"/>
    <property type="match status" value="1"/>
</dbReference>